<evidence type="ECO:0000256" key="13">
    <source>
        <dbReference type="ARBA" id="ARBA00076034"/>
    </source>
</evidence>
<feature type="chain" id="PRO_5002355940" description="Probable sodium/metabolite cotransporter BASS4, chloroplastic" evidence="16">
    <location>
        <begin position="27"/>
        <end position="418"/>
    </location>
</feature>
<comment type="similarity">
    <text evidence="4">Belongs to the bile acid:sodium symporter (BASS) (TC 2.A.28) family.</text>
</comment>
<protein>
    <recommendedName>
        <fullName evidence="12">Probable sodium/metabolite cotransporter BASS4, chloroplastic</fullName>
    </recommendedName>
    <alternativeName>
        <fullName evidence="13">Bile acid-sodium symporter family protein 4</fullName>
    </alternativeName>
</protein>
<keyword evidence="10 15" id="KW-1133">Transmembrane helix</keyword>
<evidence type="ECO:0000256" key="15">
    <source>
        <dbReference type="SAM" id="Phobius"/>
    </source>
</evidence>
<evidence type="ECO:0000256" key="6">
    <source>
        <dbReference type="ARBA" id="ARBA00022528"/>
    </source>
</evidence>
<evidence type="ECO:0000256" key="11">
    <source>
        <dbReference type="ARBA" id="ARBA00023136"/>
    </source>
</evidence>
<evidence type="ECO:0000256" key="16">
    <source>
        <dbReference type="SAM" id="SignalP"/>
    </source>
</evidence>
<evidence type="ECO:0000256" key="3">
    <source>
        <dbReference type="ARBA" id="ARBA00004141"/>
    </source>
</evidence>
<feature type="transmembrane region" description="Helical" evidence="15">
    <location>
        <begin position="282"/>
        <end position="298"/>
    </location>
</feature>
<evidence type="ECO:0000256" key="12">
    <source>
        <dbReference type="ARBA" id="ARBA00067138"/>
    </source>
</evidence>
<name>A0A0E0CLG9_9ORYZ</name>
<proteinExistence type="inferred from homology"/>
<feature type="signal peptide" evidence="16">
    <location>
        <begin position="1"/>
        <end position="26"/>
    </location>
</feature>
<keyword evidence="7" id="KW-0934">Plastid</keyword>
<evidence type="ECO:0000256" key="2">
    <source>
        <dbReference type="ARBA" id="ARBA00004119"/>
    </source>
</evidence>
<comment type="subcellular location">
    <subcellularLocation>
        <location evidence="3">Membrane</location>
        <topology evidence="3">Multi-pass membrane protein</topology>
    </subcellularLocation>
    <subcellularLocation>
        <location evidence="2">Plastid</location>
        <location evidence="2">Chloroplast envelope</location>
    </subcellularLocation>
</comment>
<evidence type="ECO:0000256" key="1">
    <source>
        <dbReference type="ARBA" id="ARBA00003198"/>
    </source>
</evidence>
<dbReference type="GO" id="GO:0016020">
    <property type="term" value="C:membrane"/>
    <property type="evidence" value="ECO:0007669"/>
    <property type="project" value="UniProtKB-SubCell"/>
</dbReference>
<keyword evidence="8 15" id="KW-0812">Transmembrane</keyword>
<dbReference type="PANTHER" id="PTHR18640:SF10">
    <property type="entry name" value="SODIUM_METABOLITE COTRANSPORTER BASS4, CHLOROPLASTIC-RELATED"/>
    <property type="match status" value="1"/>
</dbReference>
<organism evidence="17">
    <name type="scientific">Oryza meridionalis</name>
    <dbReference type="NCBI Taxonomy" id="40149"/>
    <lineage>
        <taxon>Eukaryota</taxon>
        <taxon>Viridiplantae</taxon>
        <taxon>Streptophyta</taxon>
        <taxon>Embryophyta</taxon>
        <taxon>Tracheophyta</taxon>
        <taxon>Spermatophyta</taxon>
        <taxon>Magnoliopsida</taxon>
        <taxon>Liliopsida</taxon>
        <taxon>Poales</taxon>
        <taxon>Poaceae</taxon>
        <taxon>BOP clade</taxon>
        <taxon>Oryzoideae</taxon>
        <taxon>Oryzeae</taxon>
        <taxon>Oryzinae</taxon>
        <taxon>Oryza</taxon>
    </lineage>
</organism>
<keyword evidence="9" id="KW-0809">Transit peptide</keyword>
<feature type="transmembrane region" description="Helical" evidence="15">
    <location>
        <begin position="207"/>
        <end position="232"/>
    </location>
</feature>
<dbReference type="Pfam" id="PF13593">
    <property type="entry name" value="SBF_like"/>
    <property type="match status" value="1"/>
</dbReference>
<evidence type="ECO:0000256" key="4">
    <source>
        <dbReference type="ARBA" id="ARBA00006528"/>
    </source>
</evidence>
<evidence type="ECO:0000256" key="8">
    <source>
        <dbReference type="ARBA" id="ARBA00022692"/>
    </source>
</evidence>
<evidence type="ECO:0000256" key="10">
    <source>
        <dbReference type="ARBA" id="ARBA00022989"/>
    </source>
</evidence>
<keyword evidence="6" id="KW-0150">Chloroplast</keyword>
<sequence>MSSPCASLLLMICLLLLLLCSGRGLGDELQRGAWMVEDAAAGNEPGVGRGGGGHGRRRRAPTWNVNGRGCGRPSDDLRRGPWRMPPSATSSGMRSLIAGIALALVDPTLGCLAHKYSLSKYSTFGIFLISGLTLRTKELGAALEAWPAGLFGLASILLFTPFLAQFIMQIKFFPHEFITGLAMFCCMPTTLSSGVTLTQLVGGNTALALAMTAISNLLGIMIVPLSLAKYIGVGAGVSLPTEKLFKSLVTTLLIPIILGKVARETSKGIAGFVDGNKQGFSVTSAILLSLVPWIQVSRSRSLLLSVQPKAFAVAVTVGVLLHFALLAFNAAALHILSHLEQRGVSVFARNEYARAVILVASQKTLPVLVAVVEQLGGALGESGLLVIPCVAAHINQIIIDSIIVNWWRQRDQQFANAK</sequence>
<dbReference type="InterPro" id="IPR038770">
    <property type="entry name" value="Na+/solute_symporter_sf"/>
</dbReference>
<evidence type="ECO:0000256" key="9">
    <source>
        <dbReference type="ARBA" id="ARBA00022946"/>
    </source>
</evidence>
<dbReference type="InterPro" id="IPR016833">
    <property type="entry name" value="Put_Na-Bile_cotransptr"/>
</dbReference>
<reference evidence="17" key="1">
    <citation type="submission" date="2015-04" db="UniProtKB">
        <authorList>
            <consortium name="EnsemblPlants"/>
        </authorList>
    </citation>
    <scope>IDENTIFICATION</scope>
</reference>
<dbReference type="Proteomes" id="UP000008021">
    <property type="component" value="Chromosome 2"/>
</dbReference>
<feature type="transmembrane region" description="Helical" evidence="15">
    <location>
        <begin position="180"/>
        <end position="201"/>
    </location>
</feature>
<dbReference type="Gramene" id="OMERI02G18980.2">
    <property type="protein sequence ID" value="OMERI02G18980.2"/>
    <property type="gene ID" value="OMERI02G18980"/>
</dbReference>
<dbReference type="GO" id="GO:0009941">
    <property type="term" value="C:chloroplast envelope"/>
    <property type="evidence" value="ECO:0007669"/>
    <property type="project" value="UniProtKB-SubCell"/>
</dbReference>
<feature type="transmembrane region" description="Helical" evidence="15">
    <location>
        <begin position="310"/>
        <end position="336"/>
    </location>
</feature>
<keyword evidence="11 15" id="KW-0472">Membrane</keyword>
<feature type="region of interest" description="Disordered" evidence="14">
    <location>
        <begin position="45"/>
        <end position="65"/>
    </location>
</feature>
<evidence type="ECO:0000256" key="5">
    <source>
        <dbReference type="ARBA" id="ARBA00022448"/>
    </source>
</evidence>
<accession>A0A0E0CLG9</accession>
<reference evidence="17" key="2">
    <citation type="submission" date="2018-05" db="EMBL/GenBank/DDBJ databases">
        <title>OmerRS3 (Oryza meridionalis Reference Sequence Version 3).</title>
        <authorList>
            <person name="Zhang J."/>
            <person name="Kudrna D."/>
            <person name="Lee S."/>
            <person name="Talag J."/>
            <person name="Welchert J."/>
            <person name="Wing R.A."/>
        </authorList>
    </citation>
    <scope>NUCLEOTIDE SEQUENCE [LARGE SCALE GENOMIC DNA]</scope>
    <source>
        <strain evidence="17">cv. OR44</strain>
    </source>
</reference>
<dbReference type="AlphaFoldDB" id="A0A0E0CLG9"/>
<feature type="transmembrane region" description="Helical" evidence="15">
    <location>
        <begin position="146"/>
        <end position="168"/>
    </location>
</feature>
<keyword evidence="18" id="KW-1185">Reference proteome</keyword>
<keyword evidence="16" id="KW-0732">Signal</keyword>
<dbReference type="Gene3D" id="1.20.1530.20">
    <property type="match status" value="1"/>
</dbReference>
<comment type="function">
    <text evidence="1">May function as sodium-coupled metabolite transporter across the chloroplast envelope.</text>
</comment>
<keyword evidence="5" id="KW-0813">Transport</keyword>
<evidence type="ECO:0000313" key="18">
    <source>
        <dbReference type="Proteomes" id="UP000008021"/>
    </source>
</evidence>
<dbReference type="FunFam" id="1.20.1530.20:FF:000021">
    <property type="entry name" value="Probable sodium/metabolite cotransporter BASS4, chloroplastic"/>
    <property type="match status" value="1"/>
</dbReference>
<dbReference type="PANTHER" id="PTHR18640">
    <property type="entry name" value="SOLUTE CARRIER FAMILY 10 MEMBER 7"/>
    <property type="match status" value="1"/>
</dbReference>
<evidence type="ECO:0000256" key="14">
    <source>
        <dbReference type="SAM" id="MobiDB-lite"/>
    </source>
</evidence>
<evidence type="ECO:0000256" key="7">
    <source>
        <dbReference type="ARBA" id="ARBA00022640"/>
    </source>
</evidence>
<dbReference type="EnsemblPlants" id="OMERI02G18980.2">
    <property type="protein sequence ID" value="OMERI02G18980.2"/>
    <property type="gene ID" value="OMERI02G18980"/>
</dbReference>
<evidence type="ECO:0000313" key="17">
    <source>
        <dbReference type="EnsemblPlants" id="OMERI02G18980.2"/>
    </source>
</evidence>